<accession>G0IX71</accession>
<organism evidence="4 5">
    <name type="scientific">Cyclobacterium marinum (strain ATCC 25205 / DSM 745 / LMG 13164 / NCIMB 1802)</name>
    <name type="common">Flectobacillus marinus</name>
    <dbReference type="NCBI Taxonomy" id="880070"/>
    <lineage>
        <taxon>Bacteria</taxon>
        <taxon>Pseudomonadati</taxon>
        <taxon>Bacteroidota</taxon>
        <taxon>Cytophagia</taxon>
        <taxon>Cytophagales</taxon>
        <taxon>Cyclobacteriaceae</taxon>
        <taxon>Cyclobacterium</taxon>
    </lineage>
</organism>
<name>G0IX71_CYCMS</name>
<dbReference type="STRING" id="880070.Cycma_1867"/>
<dbReference type="KEGG" id="cmr:Cycma_1867"/>
<evidence type="ECO:0000256" key="2">
    <source>
        <dbReference type="ARBA" id="ARBA00022803"/>
    </source>
</evidence>
<gene>
    <name evidence="4" type="ordered locus">Cycma_1867</name>
</gene>
<dbReference type="PANTHER" id="PTHR45641">
    <property type="entry name" value="TETRATRICOPEPTIDE REPEAT PROTEIN (AFU_ORTHOLOGUE AFUA_6G03870)"/>
    <property type="match status" value="1"/>
</dbReference>
<keyword evidence="1" id="KW-0677">Repeat</keyword>
<evidence type="ECO:0000256" key="1">
    <source>
        <dbReference type="ARBA" id="ARBA00022737"/>
    </source>
</evidence>
<reference evidence="5" key="1">
    <citation type="submission" date="2011-07" db="EMBL/GenBank/DDBJ databases">
        <title>The complete genome of Cyclobacterium marinum DSM 745.</title>
        <authorList>
            <person name="Lucas S."/>
            <person name="Han J."/>
            <person name="Lapidus A."/>
            <person name="Bruce D."/>
            <person name="Goodwin L."/>
            <person name="Pitluck S."/>
            <person name="Peters L."/>
            <person name="Kyrpides N."/>
            <person name="Mavromatis K."/>
            <person name="Ivanova N."/>
            <person name="Ovchinnikova G."/>
            <person name="Chertkov O."/>
            <person name="Detter J.C."/>
            <person name="Tapia R."/>
            <person name="Han C."/>
            <person name="Land M."/>
            <person name="Hauser L."/>
            <person name="Markowitz V."/>
            <person name="Cheng J.-F."/>
            <person name="Hugenholtz P."/>
            <person name="Woyke T."/>
            <person name="Wu D."/>
            <person name="Tindall B."/>
            <person name="Schuetze A."/>
            <person name="Brambilla E."/>
            <person name="Klenk H.-P."/>
            <person name="Eisen J.A."/>
        </authorList>
    </citation>
    <scope>NUCLEOTIDE SEQUENCE [LARGE SCALE GENOMIC DNA]</scope>
    <source>
        <strain evidence="5">ATCC 25205 / DSM 745 / LMG 13164 / NCIMB 1802</strain>
    </source>
</reference>
<dbReference type="Pfam" id="PF13374">
    <property type="entry name" value="TPR_10"/>
    <property type="match status" value="1"/>
</dbReference>
<dbReference type="InterPro" id="IPR019734">
    <property type="entry name" value="TPR_rpt"/>
</dbReference>
<proteinExistence type="predicted"/>
<dbReference type="EMBL" id="CP002955">
    <property type="protein sequence ID" value="AEL25619.1"/>
    <property type="molecule type" value="Genomic_DNA"/>
</dbReference>
<dbReference type="AlphaFoldDB" id="G0IX71"/>
<evidence type="ECO:0000313" key="4">
    <source>
        <dbReference type="EMBL" id="AEL25619.1"/>
    </source>
</evidence>
<dbReference type="PROSITE" id="PS50005">
    <property type="entry name" value="TPR"/>
    <property type="match status" value="2"/>
</dbReference>
<feature type="repeat" description="TPR" evidence="3">
    <location>
        <begin position="666"/>
        <end position="699"/>
    </location>
</feature>
<dbReference type="Pfam" id="PF13424">
    <property type="entry name" value="TPR_12"/>
    <property type="match status" value="2"/>
</dbReference>
<feature type="repeat" description="TPR" evidence="3">
    <location>
        <begin position="482"/>
        <end position="515"/>
    </location>
</feature>
<dbReference type="PANTHER" id="PTHR45641:SF19">
    <property type="entry name" value="NEPHROCYSTIN-3"/>
    <property type="match status" value="1"/>
</dbReference>
<keyword evidence="2 3" id="KW-0802">TPR repeat</keyword>
<sequence>MEPFSATWMIASLLSGVIGARGDSFLCQGVNKLYKKINENIDVPANQHIQWAIRKSYLNATLLAVAHLQKQRKRYSLTNRSWENLQDLKSYIKEQIGITEKKHVPTRQSALDKEYREVLFPKEGASAEERMPELIAKLKESIISELGGNKRRIESALKSCIHEGWTENSKEMDFYQLTCAYFTQELKDNPQLSTYIQTEYLDQITTAIGVVSLKVEDIEKVMFSYYELYKDLLSKVNKILDTVIGIRRDIENFSEKTAQLVTQSIKEHIITERQITISEEYQKYVKAIEDYEKGMVSIRSQIEGVHLAITQVDPNTKPILKENLSNLESQLLAKGNEKDKQEIKLNEFVKNVISLAKQLNSTNNLGSERLDKARALFANGKYNELNEVLNESEIDKDIAKFKEQGKILANELTIKAQAILLNKPNDWFEEADRLFAKAISVIEDYNTTFNYAFFLAEHRQINKAGSLFQKAIYYCTKYEEKANILNNLGILQLEKNEFENAEKSFQEALLLYMELSKENPQTFLVHVGTSLNNLGNLQRDSNKLDNAEISYQNALEIYRKLAATNPQIFLANIGDTLNNLGILQRVKIQLDKAGITYEEALKIRRKLAKDNPKTFLAGVATTLNNLGNLQRDNYKFDKAEISLLEALEVYRKLAKENPQTFLKSVSDTLINLGNLQRLKNEYDKAEKFYEKALEIYRKLAESNPQTYLLYNANALNNLGNLQRIKKDYNMAEKSLHEALKIYRELDEVNPQIFLANIAITLNNLGILKSDKKNFKNAENYFQEAFIIRKDLSKDIQFLIPYGDSCNSLATLYRWHLVDKQKSIFYAKGAIKAYASFIPRVPHAVRWSKKAEDILAYWEKN</sequence>
<dbReference type="Pfam" id="PF13181">
    <property type="entry name" value="TPR_8"/>
    <property type="match status" value="1"/>
</dbReference>
<evidence type="ECO:0000256" key="3">
    <source>
        <dbReference type="PROSITE-ProRule" id="PRU00339"/>
    </source>
</evidence>
<dbReference type="SMART" id="SM00028">
    <property type="entry name" value="TPR"/>
    <property type="match status" value="7"/>
</dbReference>
<dbReference type="Proteomes" id="UP000001635">
    <property type="component" value="Chromosome"/>
</dbReference>
<dbReference type="eggNOG" id="COG0457">
    <property type="taxonomic scope" value="Bacteria"/>
</dbReference>
<dbReference type="SUPFAM" id="SSF48452">
    <property type="entry name" value="TPR-like"/>
    <property type="match status" value="2"/>
</dbReference>
<dbReference type="OrthoDB" id="1400578at2"/>
<protein>
    <submittedName>
        <fullName evidence="4">Tetratricopeptide TPR_1 repeat-containing protein</fullName>
    </submittedName>
</protein>
<evidence type="ECO:0000313" key="5">
    <source>
        <dbReference type="Proteomes" id="UP000001635"/>
    </source>
</evidence>
<dbReference type="InterPro" id="IPR011990">
    <property type="entry name" value="TPR-like_helical_dom_sf"/>
</dbReference>
<dbReference type="Gene3D" id="1.25.40.10">
    <property type="entry name" value="Tetratricopeptide repeat domain"/>
    <property type="match status" value="3"/>
</dbReference>
<keyword evidence="5" id="KW-1185">Reference proteome</keyword>
<dbReference type="HOGENOM" id="CLU_332548_0_0_10"/>